<dbReference type="SUPFAM" id="SSF56112">
    <property type="entry name" value="Protein kinase-like (PK-like)"/>
    <property type="match status" value="1"/>
</dbReference>
<organism evidence="13">
    <name type="scientific">Noctiluca scintillans</name>
    <name type="common">Sea sparkle</name>
    <name type="synonym">Red tide dinoflagellate</name>
    <dbReference type="NCBI Taxonomy" id="2966"/>
    <lineage>
        <taxon>Eukaryota</taxon>
        <taxon>Sar</taxon>
        <taxon>Alveolata</taxon>
        <taxon>Dinophyceae</taxon>
        <taxon>Noctilucales</taxon>
        <taxon>Noctilucaceae</taxon>
        <taxon>Noctiluca</taxon>
    </lineage>
</organism>
<dbReference type="FunFam" id="1.10.510.10:FF:000571">
    <property type="entry name" value="Maternal embryonic leucine zipper kinase"/>
    <property type="match status" value="1"/>
</dbReference>
<feature type="domain" description="EF-hand" evidence="12">
    <location>
        <begin position="339"/>
        <end position="374"/>
    </location>
</feature>
<dbReference type="SMART" id="SM00220">
    <property type="entry name" value="S_TKc"/>
    <property type="match status" value="1"/>
</dbReference>
<dbReference type="PROSITE" id="PS00108">
    <property type="entry name" value="PROTEIN_KINASE_ST"/>
    <property type="match status" value="1"/>
</dbReference>
<keyword evidence="4" id="KW-0808">Transferase</keyword>
<proteinExistence type="inferred from homology"/>
<sequence length="500" mass="56864">MGGNIAENVVEPSTMELSEKFGPTGVSGRYHRTPRKITDQYTIHSKQVLGSGYSGNVFVARSIQTGDKFAVKGFQLKGLSDEERLQLKAEAEIFLSMDHPHVARLVDVYESEKLHLVMECMDGGELFHRVCQQKVFSEDAAAVAVWQMLLSINYIHSHNIVHRDLKLENFLYESKDSDHLKLIDFGFSKIWDPNSKMVKRCGTLQYIAPEVLEKSYTSKCDIWSLGVITFMLLVGYMPFTGTDAILVRDIQDGKYKMTGAWNNVSEQAWMFVKKCLIVNAEYRLSAKELLGHKWIEERGQGPTLSHVDRSIADALSNFAHISQFRRVCMSVMAWSLTNEERAKVRKAFVDLDLAHEGVIHVADLRRVLEQNFNFDEKEISCIIDALDENSDQKIYYSEFLAAMVSTRIFIHDAMLRSAFRRFDRNNAGYITPDDLVAMLGKSSKLENVSEMMSEVEVSNCGRISCEEFLQYFKSASNYRGQESPHEHGAHISPPQCCVVM</sequence>
<evidence type="ECO:0000259" key="12">
    <source>
        <dbReference type="PROSITE" id="PS50222"/>
    </source>
</evidence>
<evidence type="ECO:0000256" key="1">
    <source>
        <dbReference type="ARBA" id="ARBA00001946"/>
    </source>
</evidence>
<evidence type="ECO:0000256" key="4">
    <source>
        <dbReference type="ARBA" id="ARBA00022679"/>
    </source>
</evidence>
<evidence type="ECO:0000256" key="9">
    <source>
        <dbReference type="PROSITE-ProRule" id="PRU10141"/>
    </source>
</evidence>
<dbReference type="InterPro" id="IPR050205">
    <property type="entry name" value="CDPK_Ser/Thr_kinases"/>
</dbReference>
<dbReference type="GO" id="GO:0005509">
    <property type="term" value="F:calcium ion binding"/>
    <property type="evidence" value="ECO:0007669"/>
    <property type="project" value="InterPro"/>
</dbReference>
<dbReference type="Gene3D" id="1.10.510.10">
    <property type="entry name" value="Transferase(Phosphotransferase) domain 1"/>
    <property type="match status" value="1"/>
</dbReference>
<name>A0A7S0ZQH6_NOCSC</name>
<dbReference type="PROSITE" id="PS50222">
    <property type="entry name" value="EF_HAND_2"/>
    <property type="match status" value="2"/>
</dbReference>
<dbReference type="Pfam" id="PF00069">
    <property type="entry name" value="Pkinase"/>
    <property type="match status" value="1"/>
</dbReference>
<comment type="similarity">
    <text evidence="8">Belongs to the protein kinase superfamily. Ser/Thr protein kinase family. CDPK subfamily.</text>
</comment>
<dbReference type="Gene3D" id="3.30.200.20">
    <property type="entry name" value="Phosphorylase Kinase, domain 1"/>
    <property type="match status" value="1"/>
</dbReference>
<dbReference type="Pfam" id="PF13499">
    <property type="entry name" value="EF-hand_7"/>
    <property type="match status" value="2"/>
</dbReference>
<dbReference type="CDD" id="cd00051">
    <property type="entry name" value="EFh"/>
    <property type="match status" value="1"/>
</dbReference>
<evidence type="ECO:0000259" key="11">
    <source>
        <dbReference type="PROSITE" id="PS50011"/>
    </source>
</evidence>
<comment type="subunit">
    <text evidence="2">Monomer.</text>
</comment>
<evidence type="ECO:0000256" key="10">
    <source>
        <dbReference type="RuleBase" id="RU000304"/>
    </source>
</evidence>
<evidence type="ECO:0000313" key="13">
    <source>
        <dbReference type="EMBL" id="CAD8829038.1"/>
    </source>
</evidence>
<accession>A0A7S0ZQH6</accession>
<dbReference type="FunFam" id="1.10.238.10:FF:000001">
    <property type="entry name" value="Calmodulin 1"/>
    <property type="match status" value="1"/>
</dbReference>
<keyword evidence="7 9" id="KW-0067">ATP-binding</keyword>
<protein>
    <submittedName>
        <fullName evidence="13">Uncharacterized protein</fullName>
    </submittedName>
</protein>
<evidence type="ECO:0000256" key="8">
    <source>
        <dbReference type="ARBA" id="ARBA00024334"/>
    </source>
</evidence>
<evidence type="ECO:0000256" key="6">
    <source>
        <dbReference type="ARBA" id="ARBA00022777"/>
    </source>
</evidence>
<dbReference type="InterPro" id="IPR011009">
    <property type="entry name" value="Kinase-like_dom_sf"/>
</dbReference>
<dbReference type="PANTHER" id="PTHR24349">
    <property type="entry name" value="SERINE/THREONINE-PROTEIN KINASE"/>
    <property type="match status" value="1"/>
</dbReference>
<feature type="binding site" evidence="9">
    <location>
        <position position="72"/>
    </location>
    <ligand>
        <name>ATP</name>
        <dbReference type="ChEBI" id="CHEBI:30616"/>
    </ligand>
</feature>
<keyword evidence="5 9" id="KW-0547">Nucleotide-binding</keyword>
<dbReference type="SUPFAM" id="SSF47473">
    <property type="entry name" value="EF-hand"/>
    <property type="match status" value="1"/>
</dbReference>
<keyword evidence="3 10" id="KW-0723">Serine/threonine-protein kinase</keyword>
<dbReference type="GO" id="GO:0004674">
    <property type="term" value="F:protein serine/threonine kinase activity"/>
    <property type="evidence" value="ECO:0007669"/>
    <property type="project" value="UniProtKB-KW"/>
</dbReference>
<comment type="cofactor">
    <cofactor evidence="1">
        <name>Mg(2+)</name>
        <dbReference type="ChEBI" id="CHEBI:18420"/>
    </cofactor>
</comment>
<dbReference type="InterPro" id="IPR002048">
    <property type="entry name" value="EF_hand_dom"/>
</dbReference>
<evidence type="ECO:0000256" key="2">
    <source>
        <dbReference type="ARBA" id="ARBA00011245"/>
    </source>
</evidence>
<evidence type="ECO:0000256" key="3">
    <source>
        <dbReference type="ARBA" id="ARBA00022527"/>
    </source>
</evidence>
<dbReference type="InterPro" id="IPR000719">
    <property type="entry name" value="Prot_kinase_dom"/>
</dbReference>
<dbReference type="Gene3D" id="1.10.238.10">
    <property type="entry name" value="EF-hand"/>
    <property type="match status" value="2"/>
</dbReference>
<feature type="domain" description="Protein kinase" evidence="11">
    <location>
        <begin position="43"/>
        <end position="295"/>
    </location>
</feature>
<dbReference type="SMART" id="SM00054">
    <property type="entry name" value="EFh"/>
    <property type="match status" value="4"/>
</dbReference>
<dbReference type="AlphaFoldDB" id="A0A7S0ZQH6"/>
<gene>
    <name evidence="13" type="ORF">NSCI0253_LOCUS3384</name>
</gene>
<dbReference type="CDD" id="cd05117">
    <property type="entry name" value="STKc_CAMK"/>
    <property type="match status" value="1"/>
</dbReference>
<dbReference type="GO" id="GO:0005524">
    <property type="term" value="F:ATP binding"/>
    <property type="evidence" value="ECO:0007669"/>
    <property type="project" value="UniProtKB-UniRule"/>
</dbReference>
<keyword evidence="6" id="KW-0418">Kinase</keyword>
<reference evidence="13" key="1">
    <citation type="submission" date="2021-01" db="EMBL/GenBank/DDBJ databases">
        <authorList>
            <person name="Corre E."/>
            <person name="Pelletier E."/>
            <person name="Niang G."/>
            <person name="Scheremetjew M."/>
            <person name="Finn R."/>
            <person name="Kale V."/>
            <person name="Holt S."/>
            <person name="Cochrane G."/>
            <person name="Meng A."/>
            <person name="Brown T."/>
            <person name="Cohen L."/>
        </authorList>
    </citation>
    <scope>NUCLEOTIDE SEQUENCE</scope>
</reference>
<dbReference type="InterPro" id="IPR008271">
    <property type="entry name" value="Ser/Thr_kinase_AS"/>
</dbReference>
<dbReference type="PROSITE" id="PS00107">
    <property type="entry name" value="PROTEIN_KINASE_ATP"/>
    <property type="match status" value="1"/>
</dbReference>
<dbReference type="InterPro" id="IPR011992">
    <property type="entry name" value="EF-hand-dom_pair"/>
</dbReference>
<evidence type="ECO:0000256" key="5">
    <source>
        <dbReference type="ARBA" id="ARBA00022741"/>
    </source>
</evidence>
<feature type="domain" description="EF-hand" evidence="12">
    <location>
        <begin position="410"/>
        <end position="445"/>
    </location>
</feature>
<dbReference type="PROSITE" id="PS50011">
    <property type="entry name" value="PROTEIN_KINASE_DOM"/>
    <property type="match status" value="1"/>
</dbReference>
<dbReference type="InterPro" id="IPR017441">
    <property type="entry name" value="Protein_kinase_ATP_BS"/>
</dbReference>
<dbReference type="EMBL" id="HBFQ01004873">
    <property type="protein sequence ID" value="CAD8829038.1"/>
    <property type="molecule type" value="Transcribed_RNA"/>
</dbReference>
<evidence type="ECO:0000256" key="7">
    <source>
        <dbReference type="ARBA" id="ARBA00022840"/>
    </source>
</evidence>